<organism evidence="1 2">
    <name type="scientific">Lactuca virosa</name>
    <dbReference type="NCBI Taxonomy" id="75947"/>
    <lineage>
        <taxon>Eukaryota</taxon>
        <taxon>Viridiplantae</taxon>
        <taxon>Streptophyta</taxon>
        <taxon>Embryophyta</taxon>
        <taxon>Tracheophyta</taxon>
        <taxon>Spermatophyta</taxon>
        <taxon>Magnoliopsida</taxon>
        <taxon>eudicotyledons</taxon>
        <taxon>Gunneridae</taxon>
        <taxon>Pentapetalae</taxon>
        <taxon>asterids</taxon>
        <taxon>campanulids</taxon>
        <taxon>Asterales</taxon>
        <taxon>Asteraceae</taxon>
        <taxon>Cichorioideae</taxon>
        <taxon>Cichorieae</taxon>
        <taxon>Lactucinae</taxon>
        <taxon>Lactuca</taxon>
    </lineage>
</organism>
<comment type="caution">
    <text evidence="1">The sequence shown here is derived from an EMBL/GenBank/DDBJ whole genome shotgun (WGS) entry which is preliminary data.</text>
</comment>
<protein>
    <submittedName>
        <fullName evidence="1">Uncharacterized protein</fullName>
    </submittedName>
</protein>
<accession>A0AAU9M6I4</accession>
<keyword evidence="2" id="KW-1185">Reference proteome</keyword>
<proteinExistence type="predicted"/>
<evidence type="ECO:0000313" key="1">
    <source>
        <dbReference type="EMBL" id="CAH1422337.1"/>
    </source>
</evidence>
<evidence type="ECO:0000313" key="2">
    <source>
        <dbReference type="Proteomes" id="UP001157418"/>
    </source>
</evidence>
<reference evidence="1 2" key="1">
    <citation type="submission" date="2022-01" db="EMBL/GenBank/DDBJ databases">
        <authorList>
            <person name="Xiong W."/>
            <person name="Schranz E."/>
        </authorList>
    </citation>
    <scope>NUCLEOTIDE SEQUENCE [LARGE SCALE GENOMIC DNA]</scope>
</reference>
<sequence length="152" mass="16877">MMFHLHGASIKSLESGPYGNVTVHKRLSNGGFVGELSLGLQSIIQKFGGEEYSGVKKSAVDVAGLVPVLERLVQGVVLDSENSRFKLMETQRVKEELTNRVKLLEDYIENNRTGVRDKIQERGIFEPPSLPTGEKISLNLRLIKQKSRQVGS</sequence>
<gene>
    <name evidence="1" type="ORF">LVIROSA_LOCUS9676</name>
</gene>
<dbReference type="AlphaFoldDB" id="A0AAU9M6I4"/>
<dbReference type="EMBL" id="CAKMRJ010001112">
    <property type="protein sequence ID" value="CAH1422337.1"/>
    <property type="molecule type" value="Genomic_DNA"/>
</dbReference>
<name>A0AAU9M6I4_9ASTR</name>
<dbReference type="Proteomes" id="UP001157418">
    <property type="component" value="Unassembled WGS sequence"/>
</dbReference>